<dbReference type="GO" id="GO:0015081">
    <property type="term" value="F:sodium ion transmembrane transporter activity"/>
    <property type="evidence" value="ECO:0007669"/>
    <property type="project" value="InterPro"/>
</dbReference>
<evidence type="ECO:0000256" key="6">
    <source>
        <dbReference type="SAM" id="MobiDB-lite"/>
    </source>
</evidence>
<dbReference type="Pfam" id="PF04277">
    <property type="entry name" value="OAD_gamma"/>
    <property type="match status" value="1"/>
</dbReference>
<evidence type="ECO:0000256" key="2">
    <source>
        <dbReference type="ARBA" id="ARBA00022475"/>
    </source>
</evidence>
<evidence type="ECO:0000256" key="4">
    <source>
        <dbReference type="ARBA" id="ARBA00022989"/>
    </source>
</evidence>
<evidence type="ECO:0000256" key="1">
    <source>
        <dbReference type="ARBA" id="ARBA00004236"/>
    </source>
</evidence>
<protein>
    <submittedName>
        <fullName evidence="8">Uncharacterized protein</fullName>
    </submittedName>
</protein>
<reference evidence="8 9" key="1">
    <citation type="submission" date="2016-10" db="EMBL/GenBank/DDBJ databases">
        <title>Complete Genome Sequence of Peptococcaceae strain DCMF.</title>
        <authorList>
            <person name="Edwards R.J."/>
            <person name="Holland S.I."/>
            <person name="Deshpande N.P."/>
            <person name="Wong Y.K."/>
            <person name="Ertan H."/>
            <person name="Manefield M."/>
            <person name="Russell T.L."/>
            <person name="Lee M.J."/>
        </authorList>
    </citation>
    <scope>NUCLEOTIDE SEQUENCE [LARGE SCALE GENOMIC DNA]</scope>
    <source>
        <strain evidence="8 9">DCMF</strain>
    </source>
</reference>
<evidence type="ECO:0000313" key="9">
    <source>
        <dbReference type="Proteomes" id="UP000323521"/>
    </source>
</evidence>
<dbReference type="NCBIfam" id="TIGR01195">
    <property type="entry name" value="oadG_fam"/>
    <property type="match status" value="1"/>
</dbReference>
<evidence type="ECO:0000256" key="7">
    <source>
        <dbReference type="SAM" id="Phobius"/>
    </source>
</evidence>
<dbReference type="InterPro" id="IPR005899">
    <property type="entry name" value="Na_pump_deCOase"/>
</dbReference>
<name>A0A3G1KQQ3_FORW1</name>
<comment type="subcellular location">
    <subcellularLocation>
        <location evidence="1">Cell membrane</location>
    </subcellularLocation>
</comment>
<dbReference type="KEGG" id="fwa:DCMF_06315"/>
<dbReference type="GO" id="GO:0005886">
    <property type="term" value="C:plasma membrane"/>
    <property type="evidence" value="ECO:0007669"/>
    <property type="project" value="UniProtKB-SubCell"/>
</dbReference>
<proteinExistence type="predicted"/>
<keyword evidence="3 7" id="KW-0812">Transmembrane</keyword>
<keyword evidence="9" id="KW-1185">Reference proteome</keyword>
<evidence type="ECO:0000256" key="3">
    <source>
        <dbReference type="ARBA" id="ARBA00022692"/>
    </source>
</evidence>
<dbReference type="AlphaFoldDB" id="A0A3G1KQQ3"/>
<evidence type="ECO:0000313" key="8">
    <source>
        <dbReference type="EMBL" id="ATW24445.1"/>
    </source>
</evidence>
<feature type="region of interest" description="Disordered" evidence="6">
    <location>
        <begin position="53"/>
        <end position="73"/>
    </location>
</feature>
<dbReference type="EMBL" id="CP017634">
    <property type="protein sequence ID" value="ATW24445.1"/>
    <property type="molecule type" value="Genomic_DNA"/>
</dbReference>
<keyword evidence="2" id="KW-1003">Cell membrane</keyword>
<sequence>MHVMEYTSEGVLTTIIGMGVVFIVLIILSIFIKILNTVVDAAIEKKTGKDHQVRKQPAGVVSPSPAKAPVTNQIKPRDSISPAVVAAITASICALTGKTAEEFKFTEIRRASGSQPVWSFIGTNDVIATRQRFIEKGNRP</sequence>
<accession>A0A3G1KQQ3</accession>
<keyword evidence="5 7" id="KW-0472">Membrane</keyword>
<dbReference type="GO" id="GO:0036376">
    <property type="term" value="P:sodium ion export across plasma membrane"/>
    <property type="evidence" value="ECO:0007669"/>
    <property type="project" value="InterPro"/>
</dbReference>
<gene>
    <name evidence="8" type="ORF">DCMF_06315</name>
</gene>
<keyword evidence="4 7" id="KW-1133">Transmembrane helix</keyword>
<feature type="transmembrane region" description="Helical" evidence="7">
    <location>
        <begin position="12"/>
        <end position="35"/>
    </location>
</feature>
<evidence type="ECO:0000256" key="5">
    <source>
        <dbReference type="ARBA" id="ARBA00023136"/>
    </source>
</evidence>
<organism evidence="8 9">
    <name type="scientific">Formimonas warabiya</name>
    <dbReference type="NCBI Taxonomy" id="1761012"/>
    <lineage>
        <taxon>Bacteria</taxon>
        <taxon>Bacillati</taxon>
        <taxon>Bacillota</taxon>
        <taxon>Clostridia</taxon>
        <taxon>Eubacteriales</taxon>
        <taxon>Peptococcaceae</taxon>
        <taxon>Candidatus Formimonas</taxon>
    </lineage>
</organism>
<dbReference type="Proteomes" id="UP000323521">
    <property type="component" value="Chromosome"/>
</dbReference>